<feature type="compositionally biased region" description="Basic and acidic residues" evidence="4">
    <location>
        <begin position="208"/>
        <end position="231"/>
    </location>
</feature>
<evidence type="ECO:0000256" key="3">
    <source>
        <dbReference type="HAMAP-Rule" id="MF_03069"/>
    </source>
</evidence>
<dbReference type="HAMAP" id="MF_03069">
    <property type="entry name" value="Kintoun"/>
    <property type="match status" value="1"/>
</dbReference>
<evidence type="ECO:0000256" key="1">
    <source>
        <dbReference type="ARBA" id="ARBA00022490"/>
    </source>
</evidence>
<feature type="region of interest" description="Disordered" evidence="4">
    <location>
        <begin position="193"/>
        <end position="271"/>
    </location>
</feature>
<dbReference type="InterPro" id="IPR050734">
    <property type="entry name" value="PIH1/Kintoun_subfamily"/>
</dbReference>
<sequence>MTTNKFGDKLEELNLSHEEIDRLTKCMKDEKFRDLLKEYAEEISDPENRKRYEEEIAMLEKDRGMDVKFINPKPGHVLKTSINGNQKCFINICTNENLGQPRSRPSMQGNTRGMQWSIPHSVSQAREDVDKAGTKCMVYDVVFHPDTYYLLKKNARFKKMIHDTALDAVERQFGVELDKVNIRTPKMTFKGLPMSSVIRTPHANGPPDPKDSPSLEDVDVRLRPPHPEESKGQNGAKNGTTSKPKPTVKAQPFPNLKEEVKKAKQMRERARNGEPLYKDSELEWGYIEPEYSIMHRGHFDIQNYRLAPDMVYDTWPKELVINIDLPLLSAANCVNLEIFERRLHLDSVKPAKYKLDFELPYPVAENKGFAKFDKSRHRLTVTLEVLPAPPPPKLLPFTSPPLVEDISSSSDDKENKPTVNGESIVLETEYEKPRKCLNRTSSCKVGIEESVSVIEFNEATEATAETIITESTTTAKTKTSKKDKSKYLEGSPQPRFVEEGRRHYQQGKNWRDDDDLEDDNPNTESTKIFPLTKNSAFLIDMVMKYDGLIRRCPQYAFQQDEHFVSFIIEVPHIFEESLWYAIYDNMLQFCCLSECLDDDMVNSVFQLWIEFDQGCRIDPQRSRVDVSGNNAVFCLRKIQSHNEWHVIKAGFDKDNLDVRRFSTARNVCELYTLVYKHAIGVKTSPLAVCKVVREEKNLLILELEAKKSDVQVMEASKPDENQANRLSPDTDAKLIGNPESDASGITVLEKNCENDEVSSEEKTKATNNAERDSLKRVSFAEDVKKNAERKEEDQSTNQNQDSDDEEPIDDKSRELQKKAKEALKNPAAGLLTIGSGENADDKEVIVDHATKSAVQLSADSLIYELDDDV</sequence>
<feature type="domain" description="PIH1D1/2/3 CS-like" evidence="6">
    <location>
        <begin position="287"/>
        <end position="386"/>
    </location>
</feature>
<keyword evidence="8" id="KW-1185">Reference proteome</keyword>
<dbReference type="Pfam" id="PF08190">
    <property type="entry name" value="PIH1"/>
    <property type="match status" value="1"/>
</dbReference>
<feature type="region of interest" description="Disordered" evidence="4">
    <location>
        <begin position="712"/>
        <end position="815"/>
    </location>
</feature>
<dbReference type="Pfam" id="PF18201">
    <property type="entry name" value="PIH1_CS"/>
    <property type="match status" value="1"/>
</dbReference>
<keyword evidence="1 3" id="KW-0963">Cytoplasm</keyword>
<feature type="compositionally biased region" description="Polar residues" evidence="4">
    <location>
        <begin position="232"/>
        <end position="244"/>
    </location>
</feature>
<feature type="region of interest" description="Disordered" evidence="4">
    <location>
        <begin position="473"/>
        <end position="525"/>
    </location>
</feature>
<organism evidence="7 8">
    <name type="scientific">Clavelina lepadiformis</name>
    <name type="common">Light-bulb sea squirt</name>
    <name type="synonym">Ascidia lepadiformis</name>
    <dbReference type="NCBI Taxonomy" id="159417"/>
    <lineage>
        <taxon>Eukaryota</taxon>
        <taxon>Metazoa</taxon>
        <taxon>Chordata</taxon>
        <taxon>Tunicata</taxon>
        <taxon>Ascidiacea</taxon>
        <taxon>Aplousobranchia</taxon>
        <taxon>Clavelinidae</taxon>
        <taxon>Clavelina</taxon>
    </lineage>
</organism>
<comment type="similarity">
    <text evidence="3">Belongs to the PIH1 family. Kintoun subfamily.</text>
</comment>
<dbReference type="InterPro" id="IPR012981">
    <property type="entry name" value="PIH1_N"/>
</dbReference>
<comment type="caution">
    <text evidence="7">The sequence shown here is derived from an EMBL/GenBank/DDBJ whole genome shotgun (WGS) entry which is preliminary data.</text>
</comment>
<evidence type="ECO:0000259" key="6">
    <source>
        <dbReference type="Pfam" id="PF18201"/>
    </source>
</evidence>
<name>A0ABP0GKV7_CLALP</name>
<comment type="subcellular location">
    <subcellularLocation>
        <location evidence="3">Cytoplasm</location>
    </subcellularLocation>
    <subcellularLocation>
        <location evidence="2">Dynein axonemal particle</location>
    </subcellularLocation>
</comment>
<evidence type="ECO:0000313" key="8">
    <source>
        <dbReference type="Proteomes" id="UP001642483"/>
    </source>
</evidence>
<feature type="domain" description="PIH1 N-terminal" evidence="5">
    <location>
        <begin position="43"/>
        <end position="203"/>
    </location>
</feature>
<feature type="compositionally biased region" description="Basic and acidic residues" evidence="4">
    <location>
        <begin position="256"/>
        <end position="271"/>
    </location>
</feature>
<evidence type="ECO:0000313" key="7">
    <source>
        <dbReference type="EMBL" id="CAK8692362.1"/>
    </source>
</evidence>
<evidence type="ECO:0000259" key="5">
    <source>
        <dbReference type="Pfam" id="PF08190"/>
    </source>
</evidence>
<dbReference type="Proteomes" id="UP001642483">
    <property type="component" value="Unassembled WGS sequence"/>
</dbReference>
<protein>
    <recommendedName>
        <fullName evidence="3">Protein kintoun</fullName>
    </recommendedName>
    <alternativeName>
        <fullName evidence="3">Dynein assembly factor 2, axonemal homolog</fullName>
    </alternativeName>
</protein>
<reference evidence="7 8" key="1">
    <citation type="submission" date="2024-02" db="EMBL/GenBank/DDBJ databases">
        <authorList>
            <person name="Daric V."/>
            <person name="Darras S."/>
        </authorList>
    </citation>
    <scope>NUCLEOTIDE SEQUENCE [LARGE SCALE GENOMIC DNA]</scope>
</reference>
<dbReference type="EMBL" id="CAWYQH010000130">
    <property type="protein sequence ID" value="CAK8692362.1"/>
    <property type="molecule type" value="Genomic_DNA"/>
</dbReference>
<feature type="compositionally biased region" description="Basic and acidic residues" evidence="4">
    <location>
        <begin position="759"/>
        <end position="793"/>
    </location>
</feature>
<feature type="region of interest" description="Disordered" evidence="4">
    <location>
        <begin position="397"/>
        <end position="425"/>
    </location>
</feature>
<evidence type="ECO:0000256" key="2">
    <source>
        <dbReference type="ARBA" id="ARBA00024190"/>
    </source>
</evidence>
<evidence type="ECO:0000256" key="4">
    <source>
        <dbReference type="SAM" id="MobiDB-lite"/>
    </source>
</evidence>
<gene>
    <name evidence="7" type="ORF">CVLEPA_LOCUS25640</name>
</gene>
<feature type="compositionally biased region" description="Basic and acidic residues" evidence="4">
    <location>
        <begin position="716"/>
        <end position="732"/>
    </location>
</feature>
<dbReference type="InterPro" id="IPR034727">
    <property type="entry name" value="Kintoun"/>
</dbReference>
<dbReference type="InterPro" id="IPR041442">
    <property type="entry name" value="PIH1D1/2/3_CS-like"/>
</dbReference>
<feature type="compositionally biased region" description="Acidic residues" evidence="4">
    <location>
        <begin position="512"/>
        <end position="521"/>
    </location>
</feature>
<dbReference type="PANTHER" id="PTHR22997:SF3">
    <property type="entry name" value="PROTEIN KINTOUN"/>
    <property type="match status" value="1"/>
</dbReference>
<proteinExistence type="inferred from homology"/>
<accession>A0ABP0GKV7</accession>
<dbReference type="PANTHER" id="PTHR22997">
    <property type="entry name" value="PIH1 DOMAIN-CONTAINING PROTEIN 1"/>
    <property type="match status" value="1"/>
</dbReference>
<comment type="function">
    <text evidence="3">Required for cytoplasmic pre-assembly of axonemal dyneins, thereby playing a central role in motility in cilia and flagella. Involved in pre-assembly of dynein arm complexes in the cytoplasm before intraflagellar transport loads them for the ciliary compartment.</text>
</comment>